<keyword evidence="1" id="KW-0812">Transmembrane</keyword>
<evidence type="ECO:0000256" key="1">
    <source>
        <dbReference type="SAM" id="Phobius"/>
    </source>
</evidence>
<gene>
    <name evidence="2" type="ORF">D3874_15215</name>
</gene>
<keyword evidence="1" id="KW-0472">Membrane</keyword>
<protein>
    <recommendedName>
        <fullName evidence="4">YXWGXW repeat-containing protein</fullName>
    </recommendedName>
</protein>
<keyword evidence="3" id="KW-1185">Reference proteome</keyword>
<dbReference type="InterPro" id="IPR024447">
    <property type="entry name" value="YXWGXW_rpt"/>
</dbReference>
<evidence type="ECO:0000313" key="3">
    <source>
        <dbReference type="Proteomes" id="UP000284605"/>
    </source>
</evidence>
<evidence type="ECO:0008006" key="4">
    <source>
        <dbReference type="Google" id="ProtNLM"/>
    </source>
</evidence>
<comment type="caution">
    <text evidence="2">The sequence shown here is derived from an EMBL/GenBank/DDBJ whole genome shotgun (WGS) entry which is preliminary data.</text>
</comment>
<reference evidence="2 3" key="1">
    <citation type="submission" date="2018-09" db="EMBL/GenBank/DDBJ databases">
        <authorList>
            <person name="Zhu H."/>
        </authorList>
    </citation>
    <scope>NUCLEOTIDE SEQUENCE [LARGE SCALE GENOMIC DNA]</scope>
    <source>
        <strain evidence="2 3">K1W22B-8</strain>
    </source>
</reference>
<dbReference type="EMBL" id="QYUK01000011">
    <property type="protein sequence ID" value="RJF90017.1"/>
    <property type="molecule type" value="Genomic_DNA"/>
</dbReference>
<proteinExistence type="predicted"/>
<organism evidence="2 3">
    <name type="scientific">Oleomonas cavernae</name>
    <dbReference type="NCBI Taxonomy" id="2320859"/>
    <lineage>
        <taxon>Bacteria</taxon>
        <taxon>Pseudomonadati</taxon>
        <taxon>Pseudomonadota</taxon>
        <taxon>Alphaproteobacteria</taxon>
        <taxon>Acetobacterales</taxon>
        <taxon>Acetobacteraceae</taxon>
        <taxon>Oleomonas</taxon>
    </lineage>
</organism>
<accession>A0A418WIZ4</accession>
<feature type="transmembrane region" description="Helical" evidence="1">
    <location>
        <begin position="79"/>
        <end position="98"/>
    </location>
</feature>
<evidence type="ECO:0000313" key="2">
    <source>
        <dbReference type="EMBL" id="RJF90017.1"/>
    </source>
</evidence>
<dbReference type="Proteomes" id="UP000284605">
    <property type="component" value="Unassembled WGS sequence"/>
</dbReference>
<sequence>MEHPRHRRVRRRDQVHGLGCPWRQGCGVGPSGSARCAFRAWLFDLQRLKTGAGKTRRGRFICVRADSLAQESVMMSKKLAFAFAFGLLTAGAATAAQARDIVIYEAPPPPRVEVVPQVHEREIWEPGHWARRHHDWAWIPGRILVVDQPGRHWEPGHWDPRPRGWIWIEGHWN</sequence>
<dbReference type="AlphaFoldDB" id="A0A418WIZ4"/>
<name>A0A418WIZ4_9PROT</name>
<dbReference type="Pfam" id="PF12779">
    <property type="entry name" value="WXXGXW"/>
    <property type="match status" value="2"/>
</dbReference>
<keyword evidence="1" id="KW-1133">Transmembrane helix</keyword>